<evidence type="ECO:0000256" key="9">
    <source>
        <dbReference type="PROSITE-ProRule" id="PRU01356"/>
    </source>
</evidence>
<evidence type="ECO:0000256" key="6">
    <source>
        <dbReference type="ARBA" id="ARBA00022729"/>
    </source>
</evidence>
<feature type="domain" description="CFEM" evidence="12">
    <location>
        <begin position="1"/>
        <end position="112"/>
    </location>
</feature>
<feature type="region of interest" description="Disordered" evidence="10">
    <location>
        <begin position="127"/>
        <end position="146"/>
    </location>
</feature>
<dbReference type="Pfam" id="PF05730">
    <property type="entry name" value="CFEM"/>
    <property type="match status" value="1"/>
</dbReference>
<dbReference type="GO" id="GO:0005576">
    <property type="term" value="C:extracellular region"/>
    <property type="evidence" value="ECO:0007669"/>
    <property type="project" value="UniProtKB-SubCell"/>
</dbReference>
<keyword evidence="7 9" id="KW-1015">Disulfide bond</keyword>
<evidence type="ECO:0000256" key="5">
    <source>
        <dbReference type="ARBA" id="ARBA00022622"/>
    </source>
</evidence>
<feature type="disulfide bond" evidence="9">
    <location>
        <begin position="49"/>
        <end position="82"/>
    </location>
</feature>
<feature type="compositionally biased region" description="Polar residues" evidence="10">
    <location>
        <begin position="127"/>
        <end position="141"/>
    </location>
</feature>
<gene>
    <name evidence="13" type="ORF">TWF730_011350</name>
</gene>
<comment type="caution">
    <text evidence="13">The sequence shown here is derived from an EMBL/GenBank/DDBJ whole genome shotgun (WGS) entry which is preliminary data.</text>
</comment>
<keyword evidence="9" id="KW-0349">Heme</keyword>
<keyword evidence="14" id="KW-1185">Reference proteome</keyword>
<feature type="binding site" description="axial binding residue" evidence="9">
    <location>
        <position position="44"/>
    </location>
    <ligand>
        <name>heme</name>
        <dbReference type="ChEBI" id="CHEBI:30413"/>
    </ligand>
    <ligandPart>
        <name>Fe</name>
        <dbReference type="ChEBI" id="CHEBI:18248"/>
    </ligandPart>
</feature>
<keyword evidence="5" id="KW-0472">Membrane</keyword>
<feature type="signal peptide" evidence="11">
    <location>
        <begin position="1"/>
        <end position="18"/>
    </location>
</feature>
<dbReference type="SMART" id="SM00747">
    <property type="entry name" value="CFEM"/>
    <property type="match status" value="1"/>
</dbReference>
<comment type="similarity">
    <text evidence="3">Belongs to the RBT5 family.</text>
</comment>
<keyword evidence="4" id="KW-0964">Secreted</keyword>
<evidence type="ECO:0000256" key="11">
    <source>
        <dbReference type="SAM" id="SignalP"/>
    </source>
</evidence>
<keyword evidence="8" id="KW-0449">Lipoprotein</keyword>
<protein>
    <recommendedName>
        <fullName evidence="12">CFEM domain-containing protein</fullName>
    </recommendedName>
</protein>
<evidence type="ECO:0000313" key="13">
    <source>
        <dbReference type="EMBL" id="KAK6343762.1"/>
    </source>
</evidence>
<dbReference type="PROSITE" id="PS52012">
    <property type="entry name" value="CFEM"/>
    <property type="match status" value="1"/>
</dbReference>
<keyword evidence="5" id="KW-0336">GPI-anchor</keyword>
<dbReference type="GO" id="GO:0098552">
    <property type="term" value="C:side of membrane"/>
    <property type="evidence" value="ECO:0007669"/>
    <property type="project" value="UniProtKB-KW"/>
</dbReference>
<name>A0AAV9UNH8_9PEZI</name>
<organism evidence="13 14">
    <name type="scientific">Orbilia blumenaviensis</name>
    <dbReference type="NCBI Taxonomy" id="1796055"/>
    <lineage>
        <taxon>Eukaryota</taxon>
        <taxon>Fungi</taxon>
        <taxon>Dikarya</taxon>
        <taxon>Ascomycota</taxon>
        <taxon>Pezizomycotina</taxon>
        <taxon>Orbiliomycetes</taxon>
        <taxon>Orbiliales</taxon>
        <taxon>Orbiliaceae</taxon>
        <taxon>Orbilia</taxon>
    </lineage>
</organism>
<proteinExistence type="inferred from homology"/>
<dbReference type="Proteomes" id="UP001373714">
    <property type="component" value="Unassembled WGS sequence"/>
</dbReference>
<dbReference type="GO" id="GO:0046872">
    <property type="term" value="F:metal ion binding"/>
    <property type="evidence" value="ECO:0007669"/>
    <property type="project" value="UniProtKB-UniRule"/>
</dbReference>
<evidence type="ECO:0000256" key="7">
    <source>
        <dbReference type="ARBA" id="ARBA00023157"/>
    </source>
</evidence>
<keyword evidence="9" id="KW-0408">Iron</keyword>
<reference evidence="13 14" key="1">
    <citation type="submission" date="2019-10" db="EMBL/GenBank/DDBJ databases">
        <authorList>
            <person name="Palmer J.M."/>
        </authorList>
    </citation>
    <scope>NUCLEOTIDE SEQUENCE [LARGE SCALE GENOMIC DNA]</scope>
    <source>
        <strain evidence="13 14">TWF730</strain>
    </source>
</reference>
<evidence type="ECO:0000256" key="10">
    <source>
        <dbReference type="SAM" id="MobiDB-lite"/>
    </source>
</evidence>
<feature type="disulfide bond" evidence="9">
    <location>
        <begin position="26"/>
        <end position="66"/>
    </location>
</feature>
<feature type="chain" id="PRO_5043709869" description="CFEM domain-containing protein" evidence="11">
    <location>
        <begin position="19"/>
        <end position="166"/>
    </location>
</feature>
<evidence type="ECO:0000313" key="14">
    <source>
        <dbReference type="Proteomes" id="UP001373714"/>
    </source>
</evidence>
<accession>A0AAV9UNH8</accession>
<evidence type="ECO:0000256" key="2">
    <source>
        <dbReference type="ARBA" id="ARBA00004613"/>
    </source>
</evidence>
<comment type="subcellular location">
    <subcellularLocation>
        <location evidence="1">Membrane</location>
        <topology evidence="1">Lipid-anchor</topology>
        <topology evidence="1">GPI-anchor</topology>
    </subcellularLocation>
    <subcellularLocation>
        <location evidence="2">Secreted</location>
    </subcellularLocation>
</comment>
<dbReference type="InterPro" id="IPR008427">
    <property type="entry name" value="Extracellular_membr_CFEM_dom"/>
</dbReference>
<keyword evidence="6 11" id="KW-0732">Signal</keyword>
<keyword evidence="5" id="KW-0325">Glycoprotein</keyword>
<evidence type="ECO:0000256" key="1">
    <source>
        <dbReference type="ARBA" id="ARBA00004589"/>
    </source>
</evidence>
<evidence type="ECO:0000256" key="4">
    <source>
        <dbReference type="ARBA" id="ARBA00022525"/>
    </source>
</evidence>
<dbReference type="AlphaFoldDB" id="A0AAV9UNH8"/>
<evidence type="ECO:0000259" key="12">
    <source>
        <dbReference type="PROSITE" id="PS52012"/>
    </source>
</evidence>
<evidence type="ECO:0000256" key="3">
    <source>
        <dbReference type="ARBA" id="ARBA00010031"/>
    </source>
</evidence>
<dbReference type="EMBL" id="JAVHNS010000009">
    <property type="protein sequence ID" value="KAK6343762.1"/>
    <property type="molecule type" value="Genomic_DNA"/>
</dbReference>
<feature type="disulfide bond" evidence="9">
    <location>
        <begin position="40"/>
        <end position="47"/>
    </location>
</feature>
<sequence length="166" mass="16162">MKLISSVIIIGAAVSAYAQGPTLPECAQGCIQNGLSSSNCDPTDFKCQCSDTAALGAVMSCVQANCEAVQIPAIIAAASAICAEYGGTQVSGILSSAIASVTPSIGSEASSNATSVSGSQKILPTITGIETTRAPTSTGTPNGAGKNTGAREVGVLAALAGVVAII</sequence>
<evidence type="ECO:0000256" key="8">
    <source>
        <dbReference type="ARBA" id="ARBA00023288"/>
    </source>
</evidence>
<feature type="disulfide bond" evidence="9">
    <location>
        <begin position="30"/>
        <end position="61"/>
    </location>
</feature>
<keyword evidence="9" id="KW-0479">Metal-binding</keyword>